<dbReference type="SUPFAM" id="SSF54593">
    <property type="entry name" value="Glyoxalase/Bleomycin resistance protein/Dihydroxybiphenyl dioxygenase"/>
    <property type="match status" value="1"/>
</dbReference>
<reference evidence="2 3" key="2">
    <citation type="submission" date="2015-05" db="EMBL/GenBank/DDBJ databases">
        <title>Lifestyle Evolution in Cyanobacterial Symbionts of Sponges.</title>
        <authorList>
            <person name="Burgsdorf I."/>
            <person name="Slaby B.M."/>
            <person name="Handley K.M."/>
            <person name="Haber M."/>
            <person name="Blom J."/>
            <person name="Marshall C.W."/>
            <person name="Gilbert J.A."/>
            <person name="Hentschel U."/>
            <person name="Steindler L."/>
        </authorList>
    </citation>
    <scope>NUCLEOTIDE SEQUENCE [LARGE SCALE GENOMIC DNA]</scope>
    <source>
        <strain evidence="2">15L</strain>
    </source>
</reference>
<feature type="domain" description="Glyoxalase/Bleomycin resistance-like N-terminal" evidence="1">
    <location>
        <begin position="8"/>
        <end position="45"/>
    </location>
</feature>
<reference evidence="2 3" key="1">
    <citation type="submission" date="2015-02" db="EMBL/GenBank/DDBJ databases">
        <authorList>
            <person name="Slaby B."/>
            <person name="Hentschel U."/>
        </authorList>
    </citation>
    <scope>NUCLEOTIDE SEQUENCE [LARGE SCALE GENOMIC DNA]</scope>
    <source>
        <strain evidence="2">15L</strain>
    </source>
</reference>
<name>A0A0G8AXX9_9SYNE</name>
<dbReference type="PATRIC" id="fig|1608419.3.peg.1744"/>
<dbReference type="PANTHER" id="PTHR36503:SF2">
    <property type="entry name" value="BLR2408 PROTEIN"/>
    <property type="match status" value="1"/>
</dbReference>
<dbReference type="Proteomes" id="UP000035037">
    <property type="component" value="Unassembled WGS sequence"/>
</dbReference>
<sequence>MQYNREIYVNLPVADLDRSITFFKALGFEFNEDFTDDKCACLIIGEKSYVMLLPPSIYGGFIPGKSIADAAVTSEVLVAVSTPSREAVDTMIADAIAAGGSEYRETADHGWAYYRAFQDLDDHIWEAMAIDESLLPAEMKEKGS</sequence>
<evidence type="ECO:0000313" key="2">
    <source>
        <dbReference type="EMBL" id="KKZ14150.1"/>
    </source>
</evidence>
<comment type="caution">
    <text evidence="2">The sequence shown here is derived from an EMBL/GenBank/DDBJ whole genome shotgun (WGS) entry which is preliminary data.</text>
</comment>
<accession>A0A0G8AXX9</accession>
<dbReference type="EMBL" id="JYFQ01000045">
    <property type="protein sequence ID" value="KKZ14150.1"/>
    <property type="molecule type" value="Genomic_DNA"/>
</dbReference>
<dbReference type="Pfam" id="PF22677">
    <property type="entry name" value="Ble-like_N"/>
    <property type="match status" value="1"/>
</dbReference>
<organism evidence="2 3">
    <name type="scientific">Candidatus Synechococcus spongiarum 15L</name>
    <dbReference type="NCBI Taxonomy" id="1608419"/>
    <lineage>
        <taxon>Bacteria</taxon>
        <taxon>Bacillati</taxon>
        <taxon>Cyanobacteriota</taxon>
        <taxon>Cyanophyceae</taxon>
        <taxon>Synechococcales</taxon>
        <taxon>Synechococcaceae</taxon>
        <taxon>Synechococcus</taxon>
    </lineage>
</organism>
<evidence type="ECO:0000313" key="3">
    <source>
        <dbReference type="Proteomes" id="UP000035037"/>
    </source>
</evidence>
<gene>
    <name evidence="2" type="ORF">TQ37_02025</name>
</gene>
<dbReference type="Gene3D" id="3.10.180.10">
    <property type="entry name" value="2,3-Dihydroxybiphenyl 1,2-Dioxygenase, domain 1"/>
    <property type="match status" value="1"/>
</dbReference>
<dbReference type="AlphaFoldDB" id="A0A0G8AXX9"/>
<evidence type="ECO:0000259" key="1">
    <source>
        <dbReference type="Pfam" id="PF22677"/>
    </source>
</evidence>
<proteinExistence type="predicted"/>
<dbReference type="PANTHER" id="PTHR36503">
    <property type="entry name" value="BLR2520 PROTEIN"/>
    <property type="match status" value="1"/>
</dbReference>
<dbReference type="InterPro" id="IPR029068">
    <property type="entry name" value="Glyas_Bleomycin-R_OHBP_Dase"/>
</dbReference>
<dbReference type="InterPro" id="IPR053863">
    <property type="entry name" value="Glyoxy/Ble-like_N"/>
</dbReference>
<protein>
    <recommendedName>
        <fullName evidence="1">Glyoxalase/Bleomycin resistance-like N-terminal domain-containing protein</fullName>
    </recommendedName>
</protein>